<dbReference type="InterPro" id="IPR000380">
    <property type="entry name" value="Topo_IA"/>
</dbReference>
<dbReference type="Gene3D" id="2.70.20.10">
    <property type="entry name" value="Topoisomerase I, domain 3"/>
    <property type="match status" value="1"/>
</dbReference>
<dbReference type="AlphaFoldDB" id="A0A1Y1ZCM6"/>
<dbReference type="PANTHER" id="PTHR11390">
    <property type="entry name" value="PROKARYOTIC DNA TOPOISOMERASE"/>
    <property type="match status" value="1"/>
</dbReference>
<dbReference type="Pfam" id="PF01131">
    <property type="entry name" value="Topoisom_bac"/>
    <property type="match status" value="1"/>
</dbReference>
<evidence type="ECO:0000256" key="4">
    <source>
        <dbReference type="ARBA" id="ARBA00023029"/>
    </source>
</evidence>
<comment type="caution">
    <text evidence="10">The sequence shown here is derived from an EMBL/GenBank/DDBJ whole genome shotgun (WGS) entry which is preliminary data.</text>
</comment>
<dbReference type="InterPro" id="IPR013824">
    <property type="entry name" value="Topo_IA_cen_sub1"/>
</dbReference>
<evidence type="ECO:0000259" key="8">
    <source>
        <dbReference type="PROSITE" id="PS50880"/>
    </source>
</evidence>
<dbReference type="InterPro" id="IPR023405">
    <property type="entry name" value="Topo_IA_core_domain"/>
</dbReference>
<dbReference type="SMART" id="SM00436">
    <property type="entry name" value="TOP1Bc"/>
    <property type="match status" value="1"/>
</dbReference>
<comment type="catalytic activity">
    <reaction evidence="1 7">
        <text>ATP-independent breakage of single-stranded DNA, followed by passage and rejoining.</text>
        <dbReference type="EC" id="5.6.2.1"/>
    </reaction>
</comment>
<dbReference type="Gene3D" id="3.40.50.140">
    <property type="match status" value="1"/>
</dbReference>
<comment type="similarity">
    <text evidence="2 7">Belongs to the type IA topoisomerase family.</text>
</comment>
<dbReference type="GO" id="GO:0000724">
    <property type="term" value="P:double-strand break repair via homologous recombination"/>
    <property type="evidence" value="ECO:0007669"/>
    <property type="project" value="EnsemblFungi"/>
</dbReference>
<dbReference type="CDD" id="cd00186">
    <property type="entry name" value="TOP1Ac"/>
    <property type="match status" value="1"/>
</dbReference>
<dbReference type="Pfam" id="PF01751">
    <property type="entry name" value="Toprim"/>
    <property type="match status" value="1"/>
</dbReference>
<dbReference type="PROSITE" id="PS50880">
    <property type="entry name" value="TOPRIM"/>
    <property type="match status" value="1"/>
</dbReference>
<dbReference type="STRING" id="1754190.A0A1Y1ZCM6"/>
<dbReference type="InterPro" id="IPR013497">
    <property type="entry name" value="Topo_IA_cen"/>
</dbReference>
<dbReference type="SMART" id="SM00493">
    <property type="entry name" value="TOPRIM"/>
    <property type="match status" value="1"/>
</dbReference>
<organism evidence="10 11">
    <name type="scientific">Neocallimastix californiae</name>
    <dbReference type="NCBI Taxonomy" id="1754190"/>
    <lineage>
        <taxon>Eukaryota</taxon>
        <taxon>Fungi</taxon>
        <taxon>Fungi incertae sedis</taxon>
        <taxon>Chytridiomycota</taxon>
        <taxon>Chytridiomycota incertae sedis</taxon>
        <taxon>Neocallimastigomycetes</taxon>
        <taxon>Neocallimastigales</taxon>
        <taxon>Neocallimastigaceae</taxon>
        <taxon>Neocallimastix</taxon>
    </lineage>
</organism>
<dbReference type="GO" id="GO:0033260">
    <property type="term" value="P:nuclear DNA replication"/>
    <property type="evidence" value="ECO:0007669"/>
    <property type="project" value="EnsemblFungi"/>
</dbReference>
<comment type="function">
    <text evidence="7">Introduces a single-strand break via transesterification at a target site in duplex DNA. Releases the supercoiling and torsional tension of DNA introduced during the DNA replication and transcription by transiently cleaving and rejoining one strand of the DNA duplex. The scissile phosphodiester is attacked by the catalytic tyrosine of the enzyme, resulting in the formation of a DNA-(5'-phosphotyrosyl)-enzyme intermediate and the expulsion of a 3'-OH DNA strand.</text>
</comment>
<dbReference type="SMART" id="SM00437">
    <property type="entry name" value="TOP1Ac"/>
    <property type="match status" value="1"/>
</dbReference>
<dbReference type="GO" id="GO:0007131">
    <property type="term" value="P:reciprocal meiotic recombination"/>
    <property type="evidence" value="ECO:0007669"/>
    <property type="project" value="EnsemblFungi"/>
</dbReference>
<evidence type="ECO:0000313" key="10">
    <source>
        <dbReference type="EMBL" id="ORY07565.1"/>
    </source>
</evidence>
<dbReference type="Proteomes" id="UP000193920">
    <property type="component" value="Unassembled WGS sequence"/>
</dbReference>
<dbReference type="Gene3D" id="1.10.460.10">
    <property type="entry name" value="Topoisomerase I, domain 2"/>
    <property type="match status" value="1"/>
</dbReference>
<sequence length="630" mass="72967">MKVLCVAEKPSIAKGITTILSNGRWEARRNRRDGMINYCFPYNLNGENCDMVVTAVAGHLMSYDFTPQYNSWYSCPPSKLFEAPIIRNIYKNAKSIAENLRKESRDAQKLIIWTDCDREGENIGSEISDVCKENNRYIDVYRARFSVVQDREIRNACRRLVRLDEKQIDAVNVRIELDLRIGASFTRFQTLNFTKLFNDLKGKVISFGTCQFPTLGFVVERYLQIQNFVSEDFWKIEVSHERNNGSVSFVWKRDKLFDRFICFIYYEKCMKNCLAKVISMTQKPKSKWKPLPLTTIDLIKLGSKFLKISSDEIMKIAEQLYNQGYISYPRTETDQFKDDFDLNSLIQIQTNSNTWGNYAQSLLQGKFVKPRKGKNNDQAHPPIHPTKALPDSASVKEKKVYEFIVRRFLACCSDDAKGSETVVTINIADEIFTANGLMIIEENYLKIYVYEKWGEKSIPLYQEGETFIPTKMQMTAGKTTPPKPLTEPDLIGLMDKNGIGTDATIHEHIKKIKDREYIYEERHYLYPTTLGVALIEGYNSVESNVSLTKPNLRKMLEESLQNICKGQQNKNDVLRNDLTLYKNMFEKINREEKKISQSKYQNKEIIVPCPLCDEFITLYHISNDNILIGK</sequence>
<dbReference type="FunFam" id="1.10.290.10:FF:000001">
    <property type="entry name" value="DNA topoisomerase"/>
    <property type="match status" value="1"/>
</dbReference>
<dbReference type="PROSITE" id="PS52039">
    <property type="entry name" value="TOPO_IA_2"/>
    <property type="match status" value="1"/>
</dbReference>
<dbReference type="InterPro" id="IPR003601">
    <property type="entry name" value="Topo_IA_2"/>
</dbReference>
<dbReference type="Gene3D" id="1.10.290.10">
    <property type="entry name" value="Topoisomerase I, domain 4"/>
    <property type="match status" value="1"/>
</dbReference>
<dbReference type="GO" id="GO:0031422">
    <property type="term" value="C:RecQ family helicase-topoisomerase III complex"/>
    <property type="evidence" value="ECO:0007669"/>
    <property type="project" value="EnsemblFungi"/>
</dbReference>
<keyword evidence="6 7" id="KW-0413">Isomerase</keyword>
<evidence type="ECO:0000256" key="2">
    <source>
        <dbReference type="ARBA" id="ARBA00009446"/>
    </source>
</evidence>
<dbReference type="GO" id="GO:0140226">
    <property type="term" value="F:RNA topoisomerase activity"/>
    <property type="evidence" value="ECO:0007669"/>
    <property type="project" value="EnsemblFungi"/>
</dbReference>
<gene>
    <name evidence="10" type="ORF">LY90DRAFT_662751</name>
</gene>
<reference evidence="10 11" key="1">
    <citation type="submission" date="2016-08" db="EMBL/GenBank/DDBJ databases">
        <title>A Parts List for Fungal Cellulosomes Revealed by Comparative Genomics.</title>
        <authorList>
            <consortium name="DOE Joint Genome Institute"/>
            <person name="Haitjema C.H."/>
            <person name="Gilmore S.P."/>
            <person name="Henske J.K."/>
            <person name="Solomon K.V."/>
            <person name="De Groot R."/>
            <person name="Kuo A."/>
            <person name="Mondo S.J."/>
            <person name="Salamov A.A."/>
            <person name="Labutti K."/>
            <person name="Zhao Z."/>
            <person name="Chiniquy J."/>
            <person name="Barry K."/>
            <person name="Brewer H.M."/>
            <person name="Purvine S.O."/>
            <person name="Wright A.T."/>
            <person name="Boxma B."/>
            <person name="Van Alen T."/>
            <person name="Hackstein J.H."/>
            <person name="Baker S.E."/>
            <person name="Grigoriev I.V."/>
            <person name="O'Malley M.A."/>
        </authorList>
    </citation>
    <scope>NUCLEOTIDE SEQUENCE [LARGE SCALE GENOMIC DNA]</scope>
    <source>
        <strain evidence="10 11">G1</strain>
    </source>
</reference>
<dbReference type="InterPro" id="IPR013825">
    <property type="entry name" value="Topo_IA_cen_sub2"/>
</dbReference>
<evidence type="ECO:0000259" key="9">
    <source>
        <dbReference type="PROSITE" id="PS52039"/>
    </source>
</evidence>
<dbReference type="PANTHER" id="PTHR11390:SF21">
    <property type="entry name" value="DNA TOPOISOMERASE 3-ALPHA"/>
    <property type="match status" value="1"/>
</dbReference>
<dbReference type="GO" id="GO:0035861">
    <property type="term" value="C:site of double-strand break"/>
    <property type="evidence" value="ECO:0007669"/>
    <property type="project" value="EnsemblFungi"/>
</dbReference>
<dbReference type="GO" id="GO:0003917">
    <property type="term" value="F:DNA topoisomerase type I (single strand cut, ATP-independent) activity"/>
    <property type="evidence" value="ECO:0007669"/>
    <property type="project" value="UniProtKB-EC"/>
</dbReference>
<keyword evidence="11" id="KW-1185">Reference proteome</keyword>
<feature type="domain" description="Topo IA-type catalytic" evidence="9">
    <location>
        <begin position="164"/>
        <end position="585"/>
    </location>
</feature>
<dbReference type="CDD" id="cd03362">
    <property type="entry name" value="TOPRIM_TopoIA_TopoIII"/>
    <property type="match status" value="1"/>
</dbReference>
<dbReference type="EMBL" id="MCOG01000430">
    <property type="protein sequence ID" value="ORY07565.1"/>
    <property type="molecule type" value="Genomic_DNA"/>
</dbReference>
<keyword evidence="4 7" id="KW-0799">Topoisomerase</keyword>
<evidence type="ECO:0000256" key="6">
    <source>
        <dbReference type="ARBA" id="ARBA00023235"/>
    </source>
</evidence>
<dbReference type="InterPro" id="IPR013826">
    <property type="entry name" value="Topo_IA_cen_sub3"/>
</dbReference>
<dbReference type="OrthoDB" id="430051at2759"/>
<accession>A0A1Y1ZCM6</accession>
<dbReference type="FunFam" id="3.40.50.140:FF:000005">
    <property type="entry name" value="DNA topoisomerase"/>
    <property type="match status" value="1"/>
</dbReference>
<evidence type="ECO:0000256" key="1">
    <source>
        <dbReference type="ARBA" id="ARBA00000213"/>
    </source>
</evidence>
<dbReference type="GO" id="GO:0000018">
    <property type="term" value="P:regulation of DNA recombination"/>
    <property type="evidence" value="ECO:0007669"/>
    <property type="project" value="EnsemblFungi"/>
</dbReference>
<feature type="domain" description="Toprim" evidence="8">
    <location>
        <begin position="2"/>
        <end position="146"/>
    </location>
</feature>
<dbReference type="InterPro" id="IPR034144">
    <property type="entry name" value="TOPRIM_TopoIII"/>
</dbReference>
<dbReference type="GO" id="GO:0005634">
    <property type="term" value="C:nucleus"/>
    <property type="evidence" value="ECO:0007669"/>
    <property type="project" value="EnsemblFungi"/>
</dbReference>
<evidence type="ECO:0000256" key="3">
    <source>
        <dbReference type="ARBA" id="ARBA00012891"/>
    </source>
</evidence>
<evidence type="ECO:0000256" key="5">
    <source>
        <dbReference type="ARBA" id="ARBA00023125"/>
    </source>
</evidence>
<dbReference type="GO" id="GO:0007004">
    <property type="term" value="P:telomere maintenance via telomerase"/>
    <property type="evidence" value="ECO:0007669"/>
    <property type="project" value="EnsemblFungi"/>
</dbReference>
<dbReference type="GO" id="GO:0000722">
    <property type="term" value="P:telomere maintenance via recombination"/>
    <property type="evidence" value="ECO:0007669"/>
    <property type="project" value="EnsemblFungi"/>
</dbReference>
<evidence type="ECO:0000256" key="7">
    <source>
        <dbReference type="RuleBase" id="RU362092"/>
    </source>
</evidence>
<dbReference type="PRINTS" id="PR00417">
    <property type="entry name" value="PRTPISMRASEI"/>
</dbReference>
<dbReference type="InterPro" id="IPR003602">
    <property type="entry name" value="Topo_IA_DNA-bd_dom"/>
</dbReference>
<keyword evidence="5 7" id="KW-0238">DNA-binding</keyword>
<dbReference type="GO" id="GO:0007064">
    <property type="term" value="P:mitotic sister chromatid cohesion"/>
    <property type="evidence" value="ECO:0007669"/>
    <property type="project" value="EnsemblFungi"/>
</dbReference>
<name>A0A1Y1ZCM6_9FUNG</name>
<dbReference type="SUPFAM" id="SSF56712">
    <property type="entry name" value="Prokaryotic type I DNA topoisomerase"/>
    <property type="match status" value="1"/>
</dbReference>
<dbReference type="InterPro" id="IPR006171">
    <property type="entry name" value="TOPRIM_dom"/>
</dbReference>
<dbReference type="GO" id="GO:0006301">
    <property type="term" value="P:DNA damage tolerance"/>
    <property type="evidence" value="ECO:0007669"/>
    <property type="project" value="EnsemblFungi"/>
</dbReference>
<dbReference type="EC" id="5.6.2.1" evidence="3 7"/>
<evidence type="ECO:0000313" key="11">
    <source>
        <dbReference type="Proteomes" id="UP000193920"/>
    </source>
</evidence>
<dbReference type="GO" id="GO:0003677">
    <property type="term" value="F:DNA binding"/>
    <property type="evidence" value="ECO:0007669"/>
    <property type="project" value="UniProtKB-KW"/>
</dbReference>
<dbReference type="GO" id="GO:0006265">
    <property type="term" value="P:DNA topological change"/>
    <property type="evidence" value="ECO:0007669"/>
    <property type="project" value="EnsemblFungi"/>
</dbReference>
<proteinExistence type="inferred from homology"/>
<protein>
    <recommendedName>
        <fullName evidence="3 7">DNA topoisomerase</fullName>
        <ecNumber evidence="3 7">5.6.2.1</ecNumber>
    </recommendedName>
</protein>